<protein>
    <recommendedName>
        <fullName evidence="3">Spermine/spermidine synthase</fullName>
    </recommendedName>
</protein>
<sequence length="267" mass="29812">MGKSSRSQNRFHHPESWSIGHCEIKEQQKGMGWGRVYSVWKAGAIAVHEMGNGNGYRERIELSDGSVVNVCDIIRIKHGRFYVFRLAEVPLGAHTTLLLKTPKGSMFKDMAIPLARNTQAHTLAIGLGGGAINGMLHHFFPKMDITVVEYDEQMLSMAMKWFELELDEHHWVKLADGIKFIAEEAQQGSLYDIIFLDACDAGLVYIDTLCPVAGFLGDVALRETAQLIGPRGILIVNALSIKLTADELEEFVRCFVHFDKNQAIAKI</sequence>
<accession>A0A2G9ULE9</accession>
<proteinExistence type="predicted"/>
<dbReference type="SUPFAM" id="SSF53335">
    <property type="entry name" value="S-adenosyl-L-methionine-dependent methyltransferases"/>
    <property type="match status" value="1"/>
</dbReference>
<evidence type="ECO:0000313" key="1">
    <source>
        <dbReference type="EMBL" id="PIO71091.1"/>
    </source>
</evidence>
<evidence type="ECO:0000313" key="2">
    <source>
        <dbReference type="Proteomes" id="UP000230423"/>
    </source>
</evidence>
<dbReference type="InterPro" id="IPR029063">
    <property type="entry name" value="SAM-dependent_MTases_sf"/>
</dbReference>
<evidence type="ECO:0008006" key="3">
    <source>
        <dbReference type="Google" id="ProtNLM"/>
    </source>
</evidence>
<gene>
    <name evidence="1" type="ORF">TELCIR_07019</name>
</gene>
<keyword evidence="2" id="KW-1185">Reference proteome</keyword>
<reference evidence="1 2" key="1">
    <citation type="submission" date="2015-09" db="EMBL/GenBank/DDBJ databases">
        <title>Draft genome of the parasitic nematode Teladorsagia circumcincta isolate WARC Sus (inbred).</title>
        <authorList>
            <person name="Mitreva M."/>
        </authorList>
    </citation>
    <scope>NUCLEOTIDE SEQUENCE [LARGE SCALE GENOMIC DNA]</scope>
    <source>
        <strain evidence="1 2">S</strain>
    </source>
</reference>
<dbReference type="AlphaFoldDB" id="A0A2G9ULE9"/>
<dbReference type="Proteomes" id="UP000230423">
    <property type="component" value="Unassembled WGS sequence"/>
</dbReference>
<organism evidence="1 2">
    <name type="scientific">Teladorsagia circumcincta</name>
    <name type="common">Brown stomach worm</name>
    <name type="synonym">Ostertagia circumcincta</name>
    <dbReference type="NCBI Taxonomy" id="45464"/>
    <lineage>
        <taxon>Eukaryota</taxon>
        <taxon>Metazoa</taxon>
        <taxon>Ecdysozoa</taxon>
        <taxon>Nematoda</taxon>
        <taxon>Chromadorea</taxon>
        <taxon>Rhabditida</taxon>
        <taxon>Rhabditina</taxon>
        <taxon>Rhabditomorpha</taxon>
        <taxon>Strongyloidea</taxon>
        <taxon>Trichostrongylidae</taxon>
        <taxon>Teladorsagia</taxon>
    </lineage>
</organism>
<dbReference type="Gene3D" id="3.40.50.150">
    <property type="entry name" value="Vaccinia Virus protein VP39"/>
    <property type="match status" value="1"/>
</dbReference>
<dbReference type="OrthoDB" id="2016285at2759"/>
<dbReference type="EMBL" id="KZ346055">
    <property type="protein sequence ID" value="PIO71091.1"/>
    <property type="molecule type" value="Genomic_DNA"/>
</dbReference>
<name>A0A2G9ULE9_TELCI</name>